<protein>
    <submittedName>
        <fullName evidence="5">Putative glycerate kinase</fullName>
    </submittedName>
</protein>
<comment type="similarity">
    <text evidence="1 4">Belongs to the glycerate kinase type-1 family.</text>
</comment>
<evidence type="ECO:0000256" key="3">
    <source>
        <dbReference type="ARBA" id="ARBA00022777"/>
    </source>
</evidence>
<evidence type="ECO:0000256" key="2">
    <source>
        <dbReference type="ARBA" id="ARBA00022679"/>
    </source>
</evidence>
<dbReference type="STRING" id="100225.SAMN05421595_2024"/>
<evidence type="ECO:0000256" key="4">
    <source>
        <dbReference type="PIRNR" id="PIRNR006078"/>
    </source>
</evidence>
<dbReference type="InterPro" id="IPR018197">
    <property type="entry name" value="Glycerate_kinase_RE-like"/>
</dbReference>
<organism evidence="5 6">
    <name type="scientific">Austwickia chelonae NBRC 105200</name>
    <dbReference type="NCBI Taxonomy" id="1184607"/>
    <lineage>
        <taxon>Bacteria</taxon>
        <taxon>Bacillati</taxon>
        <taxon>Actinomycetota</taxon>
        <taxon>Actinomycetes</taxon>
        <taxon>Micrococcales</taxon>
        <taxon>Dermatophilaceae</taxon>
        <taxon>Austwickia</taxon>
    </lineage>
</organism>
<evidence type="ECO:0000313" key="6">
    <source>
        <dbReference type="Proteomes" id="UP000008495"/>
    </source>
</evidence>
<gene>
    <name evidence="5" type="ORF">AUCHE_03_01060</name>
</gene>
<dbReference type="GO" id="GO:0008887">
    <property type="term" value="F:glycerate kinase activity"/>
    <property type="evidence" value="ECO:0007669"/>
    <property type="project" value="UniProtKB-UniRule"/>
</dbReference>
<dbReference type="Gene3D" id="3.90.1510.10">
    <property type="entry name" value="Glycerate kinase, domain 2"/>
    <property type="match status" value="1"/>
</dbReference>
<dbReference type="RefSeq" id="WP_006501640.1">
    <property type="nucleotide sequence ID" value="NZ_BAGZ01000003.1"/>
</dbReference>
<dbReference type="GO" id="GO:0031388">
    <property type="term" value="P:organic acid phosphorylation"/>
    <property type="evidence" value="ECO:0007669"/>
    <property type="project" value="UniProtKB-UniRule"/>
</dbReference>
<dbReference type="InterPro" id="IPR004381">
    <property type="entry name" value="Glycerate_kinase"/>
</dbReference>
<dbReference type="eggNOG" id="COG1929">
    <property type="taxonomic scope" value="Bacteria"/>
</dbReference>
<keyword evidence="2 4" id="KW-0808">Transferase</keyword>
<dbReference type="OrthoDB" id="9774290at2"/>
<dbReference type="InterPro" id="IPR018193">
    <property type="entry name" value="Glyc_kinase_flavodox-like_fold"/>
</dbReference>
<evidence type="ECO:0000313" key="5">
    <source>
        <dbReference type="EMBL" id="GAB76889.1"/>
    </source>
</evidence>
<dbReference type="SUPFAM" id="SSF110738">
    <property type="entry name" value="Glycerate kinase I"/>
    <property type="match status" value="1"/>
</dbReference>
<dbReference type="Proteomes" id="UP000008495">
    <property type="component" value="Unassembled WGS sequence"/>
</dbReference>
<keyword evidence="3 4" id="KW-0418">Kinase</keyword>
<evidence type="ECO:0000256" key="1">
    <source>
        <dbReference type="ARBA" id="ARBA00006284"/>
    </source>
</evidence>
<comment type="caution">
    <text evidence="5">The sequence shown here is derived from an EMBL/GenBank/DDBJ whole genome shotgun (WGS) entry which is preliminary data.</text>
</comment>
<dbReference type="EMBL" id="BAGZ01000003">
    <property type="protein sequence ID" value="GAB76889.1"/>
    <property type="molecule type" value="Genomic_DNA"/>
</dbReference>
<accession>K6VJG7</accession>
<dbReference type="Pfam" id="PF02595">
    <property type="entry name" value="Gly_kinase"/>
    <property type="match status" value="1"/>
</dbReference>
<dbReference type="NCBIfam" id="TIGR00045">
    <property type="entry name" value="glycerate kinase"/>
    <property type="match status" value="1"/>
</dbReference>
<dbReference type="InterPro" id="IPR036129">
    <property type="entry name" value="Glycerate_kinase_sf"/>
</dbReference>
<dbReference type="PIRSF" id="PIRSF006078">
    <property type="entry name" value="GlxK"/>
    <property type="match status" value="1"/>
</dbReference>
<dbReference type="Gene3D" id="3.40.50.10350">
    <property type="entry name" value="Glycerate kinase, domain 1"/>
    <property type="match status" value="1"/>
</dbReference>
<dbReference type="AlphaFoldDB" id="K6VJG7"/>
<proteinExistence type="inferred from homology"/>
<reference evidence="5 6" key="1">
    <citation type="submission" date="2012-08" db="EMBL/GenBank/DDBJ databases">
        <title>Whole genome shotgun sequence of Austwickia chelonae NBRC 105200.</title>
        <authorList>
            <person name="Yoshida I."/>
            <person name="Hosoyama A."/>
            <person name="Tsuchikane K."/>
            <person name="Katsumata H."/>
            <person name="Ando Y."/>
            <person name="Ohji S."/>
            <person name="Hamada M."/>
            <person name="Tamura T."/>
            <person name="Yamazoe A."/>
            <person name="Yamazaki S."/>
            <person name="Fujita N."/>
        </authorList>
    </citation>
    <scope>NUCLEOTIDE SEQUENCE [LARGE SCALE GENOMIC DNA]</scope>
    <source>
        <strain evidence="5 6">NBRC 105200</strain>
    </source>
</reference>
<dbReference type="PANTHER" id="PTHR21599:SF0">
    <property type="entry name" value="GLYCERATE KINASE"/>
    <property type="match status" value="1"/>
</dbReference>
<name>K6VJG7_9MICO</name>
<dbReference type="PANTHER" id="PTHR21599">
    <property type="entry name" value="GLYCERATE KINASE"/>
    <property type="match status" value="1"/>
</dbReference>
<sequence>MARVLVACDKFKGSLTGTQVLTAISEGMRDAVPDLEVSATLIADGGDGTLDAAETAGFTRVAVTASGPFGEPTNTSYAIRGEQAVVEMADACGIVRAGARRDALGATSRGVGDVMVAALDAGVRDIVLGIGGSASTDGGAGMLQALGARLLDEQGNDLPPGGAALARLATLDLTTLHPALAHSRITLASDVNNPLLGEQGCVAIFAPQKGADEAMCAELEKALTHYSAIVTEATGRDDTGRPGAGAAGGVGYAAQAVLGATMRPGIDVVLGLGEFTELLPGADLVVTGEGALDLQTLLGKAPAGVARAAKKADVPVIALCGRAELTPQEIAETGLDAIYQLVDIEPDPQVCMQEADRLLRELAGRAAREHFAG</sequence>
<keyword evidence="6" id="KW-1185">Reference proteome</keyword>